<organism evidence="3 4">
    <name type="scientific">Billgrantia desiderata</name>
    <dbReference type="NCBI Taxonomy" id="52021"/>
    <lineage>
        <taxon>Bacteria</taxon>
        <taxon>Pseudomonadati</taxon>
        <taxon>Pseudomonadota</taxon>
        <taxon>Gammaproteobacteria</taxon>
        <taxon>Oceanospirillales</taxon>
        <taxon>Halomonadaceae</taxon>
        <taxon>Billgrantia</taxon>
    </lineage>
</organism>
<dbReference type="PANTHER" id="PTHR30160:SF15">
    <property type="entry name" value="GLYCOSYLTRANSFERASE HI_0523-RELATED"/>
    <property type="match status" value="1"/>
</dbReference>
<sequence length="369" mass="39442">MTSSSRVAARHAANRPPHILVVRNDKLGDFMLAWPALACLKAAAPQARISVLVPAYTAPLAELCPWIDAIIVDPGDGAGKQAQRELLARLRSERFCAMLTLYSTPRIGWLGWRAGIPCRVAPATKWAQLFYNHRVVQRRSRSDKPEYLYNVELAEALLAAQGRQPETRPTPPYWPLSPDTVAAQRGSMAETLELDPSRPWLFLHAGSGGSAVNLSSPQYAQLAAAIDTRLAADGVHAHWVLTAGPGEAPAAQALCETLRGTGVQAQVLPPRTSLADFALALSAADLFVAGSTGPLHIAGCLNRPTAGFYPSRRSATALRWQTCNDESRRLAFSPPEGAGESEMSAIDLEAAATAISALVSRRAAETSAS</sequence>
<dbReference type="GO" id="GO:0008713">
    <property type="term" value="F:ADP-heptose-lipopolysaccharide heptosyltransferase activity"/>
    <property type="evidence" value="ECO:0007669"/>
    <property type="project" value="TreeGrafter"/>
</dbReference>
<keyword evidence="2" id="KW-0808">Transferase</keyword>
<dbReference type="Pfam" id="PF01075">
    <property type="entry name" value="Glyco_transf_9"/>
    <property type="match status" value="1"/>
</dbReference>
<reference evidence="3" key="1">
    <citation type="submission" date="2020-05" db="EMBL/GenBank/DDBJ databases">
        <authorList>
            <person name="Wang L."/>
            <person name="Shao Z."/>
        </authorList>
    </citation>
    <scope>NUCLEOTIDE SEQUENCE</scope>
    <source>
        <strain evidence="3">MCCC 1A05776</strain>
    </source>
</reference>
<evidence type="ECO:0000256" key="1">
    <source>
        <dbReference type="ARBA" id="ARBA00022676"/>
    </source>
</evidence>
<dbReference type="Proteomes" id="UP001320178">
    <property type="component" value="Unassembled WGS sequence"/>
</dbReference>
<evidence type="ECO:0000313" key="4">
    <source>
        <dbReference type="Proteomes" id="UP001320178"/>
    </source>
</evidence>
<dbReference type="AlphaFoldDB" id="A0AAW4YVH7"/>
<dbReference type="CDD" id="cd03789">
    <property type="entry name" value="GT9_LPS_heptosyltransferase"/>
    <property type="match status" value="1"/>
</dbReference>
<proteinExistence type="predicted"/>
<dbReference type="GO" id="GO:0009244">
    <property type="term" value="P:lipopolysaccharide core region biosynthetic process"/>
    <property type="evidence" value="ECO:0007669"/>
    <property type="project" value="TreeGrafter"/>
</dbReference>
<dbReference type="InterPro" id="IPR002201">
    <property type="entry name" value="Glyco_trans_9"/>
</dbReference>
<keyword evidence="1" id="KW-0328">Glycosyltransferase</keyword>
<dbReference type="SUPFAM" id="SSF53756">
    <property type="entry name" value="UDP-Glycosyltransferase/glycogen phosphorylase"/>
    <property type="match status" value="1"/>
</dbReference>
<dbReference type="RefSeq" id="WP_234239976.1">
    <property type="nucleotide sequence ID" value="NZ_JABFTS010000006.1"/>
</dbReference>
<dbReference type="InterPro" id="IPR051199">
    <property type="entry name" value="LPS_LOS_Heptosyltrfase"/>
</dbReference>
<accession>A0AAW4YVH7</accession>
<protein>
    <submittedName>
        <fullName evidence="3">Glycosyltransferase family 9 protein</fullName>
    </submittedName>
</protein>
<reference evidence="3" key="2">
    <citation type="journal article" date="2021" name="Front. Microbiol.">
        <title>Aerobic Denitrification and Heterotrophic Sulfur Oxidation in the Genus Halomonas Revealed by Six Novel Species Characterizations and Genome-Based Analysis.</title>
        <authorList>
            <person name="Wang L."/>
            <person name="Shao Z."/>
        </authorList>
    </citation>
    <scope>NUCLEOTIDE SEQUENCE</scope>
    <source>
        <strain evidence="3">MCCC 1A05776</strain>
    </source>
</reference>
<dbReference type="PANTHER" id="PTHR30160">
    <property type="entry name" value="TETRAACYLDISACCHARIDE 4'-KINASE-RELATED"/>
    <property type="match status" value="1"/>
</dbReference>
<dbReference type="GO" id="GO:0005829">
    <property type="term" value="C:cytosol"/>
    <property type="evidence" value="ECO:0007669"/>
    <property type="project" value="TreeGrafter"/>
</dbReference>
<comment type="caution">
    <text evidence="3">The sequence shown here is derived from an EMBL/GenBank/DDBJ whole genome shotgun (WGS) entry which is preliminary data.</text>
</comment>
<name>A0AAW4YVH7_9GAMM</name>
<gene>
    <name evidence="3" type="ORF">HOP61_15200</name>
</gene>
<dbReference type="EMBL" id="JABFTS010000006">
    <property type="protein sequence ID" value="MCE8052643.1"/>
    <property type="molecule type" value="Genomic_DNA"/>
</dbReference>
<evidence type="ECO:0000313" key="3">
    <source>
        <dbReference type="EMBL" id="MCE8052643.1"/>
    </source>
</evidence>
<dbReference type="Gene3D" id="3.40.50.2000">
    <property type="entry name" value="Glycogen Phosphorylase B"/>
    <property type="match status" value="2"/>
</dbReference>
<evidence type="ECO:0000256" key="2">
    <source>
        <dbReference type="ARBA" id="ARBA00022679"/>
    </source>
</evidence>